<keyword evidence="4 7" id="KW-0067">ATP-binding</keyword>
<dbReference type="CDD" id="cd05401">
    <property type="entry name" value="NT_GlnE_GlnD_like"/>
    <property type="match status" value="2"/>
</dbReference>
<dbReference type="InterPro" id="IPR005190">
    <property type="entry name" value="GlnE_rpt_dom"/>
</dbReference>
<accession>A0ABS5T4R8</accession>
<gene>
    <name evidence="7 10" type="primary">glnE</name>
    <name evidence="10" type="ORF">HGT73_06955</name>
</gene>
<reference evidence="10 11" key="1">
    <citation type="submission" date="2020-04" db="EMBL/GenBank/DDBJ databases">
        <title>Genome sequencing of Rosenbergiella species.</title>
        <authorList>
            <person name="Alvarez-Perez S."/>
            <person name="Lievens B."/>
        </authorList>
    </citation>
    <scope>NUCLEOTIDE SEQUENCE [LARGE SCALE GENOMIC DNA]</scope>
    <source>
        <strain evidence="10 11">CdVSA20.1</strain>
    </source>
</reference>
<evidence type="ECO:0000256" key="2">
    <source>
        <dbReference type="ARBA" id="ARBA00022695"/>
    </source>
</evidence>
<dbReference type="Proteomes" id="UP000786875">
    <property type="component" value="Unassembled WGS sequence"/>
</dbReference>
<feature type="region of interest" description="Adenylyl removase" evidence="7">
    <location>
        <begin position="1"/>
        <end position="434"/>
    </location>
</feature>
<comment type="catalytic activity">
    <reaction evidence="7">
        <text>[glutamine synthetase]-L-tyrosine + ATP = [glutamine synthetase]-O(4)-(5'-adenylyl)-L-tyrosine + diphosphate</text>
        <dbReference type="Rhea" id="RHEA:18589"/>
        <dbReference type="Rhea" id="RHEA-COMP:10660"/>
        <dbReference type="Rhea" id="RHEA-COMP:10661"/>
        <dbReference type="ChEBI" id="CHEBI:30616"/>
        <dbReference type="ChEBI" id="CHEBI:33019"/>
        <dbReference type="ChEBI" id="CHEBI:46858"/>
        <dbReference type="ChEBI" id="CHEBI:83624"/>
        <dbReference type="EC" id="2.7.7.42"/>
    </reaction>
</comment>
<keyword evidence="6 7" id="KW-0511">Multifunctional enzyme</keyword>
<dbReference type="InterPro" id="IPR013546">
    <property type="entry name" value="PII_UdlTrfase/GS_AdlTrfase"/>
</dbReference>
<dbReference type="InterPro" id="IPR043519">
    <property type="entry name" value="NT_sf"/>
</dbReference>
<comment type="function">
    <text evidence="7">Involved in the regulation of glutamine synthetase GlnA, a key enzyme in the process to assimilate ammonia. When cellular nitrogen levels are high, the C-terminal adenylyl transferase (AT) inactivates GlnA by covalent transfer of an adenylyl group from ATP to specific tyrosine residue of GlnA, thus reducing its activity. Conversely, when nitrogen levels are low, the N-terminal adenylyl removase (AR) activates GlnA by removing the adenylyl group by phosphorolysis, increasing its activity. The regulatory region of GlnE binds the signal transduction protein PII (GlnB) which indicates the nitrogen status of the cell.</text>
</comment>
<dbReference type="SUPFAM" id="SSF81593">
    <property type="entry name" value="Nucleotidyltransferase substrate binding subunit/domain"/>
    <property type="match status" value="2"/>
</dbReference>
<keyword evidence="3 7" id="KW-0547">Nucleotide-binding</keyword>
<name>A0ABS5T4R8_9GAMM</name>
<comment type="catalytic activity">
    <reaction evidence="7">
        <text>[glutamine synthetase]-O(4)-(5'-adenylyl)-L-tyrosine + phosphate = [glutamine synthetase]-L-tyrosine + ADP</text>
        <dbReference type="Rhea" id="RHEA:43716"/>
        <dbReference type="Rhea" id="RHEA-COMP:10660"/>
        <dbReference type="Rhea" id="RHEA-COMP:10661"/>
        <dbReference type="ChEBI" id="CHEBI:43474"/>
        <dbReference type="ChEBI" id="CHEBI:46858"/>
        <dbReference type="ChEBI" id="CHEBI:83624"/>
        <dbReference type="ChEBI" id="CHEBI:456216"/>
        <dbReference type="EC" id="2.7.7.89"/>
    </reaction>
</comment>
<feature type="domain" description="PII-uridylyltransferase/Glutamine-synthetase adenylyltransferase" evidence="9">
    <location>
        <begin position="291"/>
        <end position="429"/>
    </location>
</feature>
<comment type="caution">
    <text evidence="10">The sequence shown here is derived from an EMBL/GenBank/DDBJ whole genome shotgun (WGS) entry which is preliminary data.</text>
</comment>
<evidence type="ECO:0000313" key="10">
    <source>
        <dbReference type="EMBL" id="MBT0727122.1"/>
    </source>
</evidence>
<dbReference type="GO" id="GO:0008882">
    <property type="term" value="F:[glutamate-ammonia-ligase] adenylyltransferase activity"/>
    <property type="evidence" value="ECO:0007669"/>
    <property type="project" value="UniProtKB-EC"/>
</dbReference>
<keyword evidence="5 7" id="KW-0460">Magnesium</keyword>
<evidence type="ECO:0000256" key="7">
    <source>
        <dbReference type="HAMAP-Rule" id="MF_00802"/>
    </source>
</evidence>
<dbReference type="Pfam" id="PF08335">
    <property type="entry name" value="GlnD_UR_UTase"/>
    <property type="match status" value="2"/>
</dbReference>
<proteinExistence type="inferred from homology"/>
<comment type="cofactor">
    <cofactor evidence="7">
        <name>Mg(2+)</name>
        <dbReference type="ChEBI" id="CHEBI:18420"/>
    </cofactor>
</comment>
<dbReference type="GO" id="GO:0016874">
    <property type="term" value="F:ligase activity"/>
    <property type="evidence" value="ECO:0007669"/>
    <property type="project" value="UniProtKB-KW"/>
</dbReference>
<dbReference type="EMBL" id="JABBFO010000005">
    <property type="protein sequence ID" value="MBT0727122.1"/>
    <property type="molecule type" value="Genomic_DNA"/>
</dbReference>
<dbReference type="Gene3D" id="1.20.120.1510">
    <property type="match status" value="1"/>
</dbReference>
<dbReference type="Pfam" id="PF03710">
    <property type="entry name" value="GlnE"/>
    <property type="match status" value="2"/>
</dbReference>
<organism evidence="10 11">
    <name type="scientific">Rosenbergiella australiborealis</name>
    <dbReference type="NCBI Taxonomy" id="1544696"/>
    <lineage>
        <taxon>Bacteria</taxon>
        <taxon>Pseudomonadati</taxon>
        <taxon>Pseudomonadota</taxon>
        <taxon>Gammaproteobacteria</taxon>
        <taxon>Enterobacterales</taxon>
        <taxon>Erwiniaceae</taxon>
        <taxon>Rosenbergiella</taxon>
    </lineage>
</organism>
<keyword evidence="11" id="KW-1185">Reference proteome</keyword>
<comment type="similarity">
    <text evidence="7">Belongs to the GlnE family.</text>
</comment>
<keyword evidence="1 7" id="KW-0808">Transferase</keyword>
<dbReference type="Gene3D" id="3.30.460.10">
    <property type="entry name" value="Beta Polymerase, domain 2"/>
    <property type="match status" value="2"/>
</dbReference>
<dbReference type="GO" id="GO:0047388">
    <property type="term" value="F:[glutamine synthetase]-adenylyl-L-tyrosine phosphorylase activity"/>
    <property type="evidence" value="ECO:0007669"/>
    <property type="project" value="UniProtKB-EC"/>
</dbReference>
<feature type="region of interest" description="Adenylyl transferase" evidence="7">
    <location>
        <begin position="443"/>
        <end position="940"/>
    </location>
</feature>
<evidence type="ECO:0000256" key="1">
    <source>
        <dbReference type="ARBA" id="ARBA00022679"/>
    </source>
</evidence>
<dbReference type="PANTHER" id="PTHR30621">
    <property type="entry name" value="GLUTAMINE SYNTHETASE ADENYLYLTRANSFERASE"/>
    <property type="match status" value="1"/>
</dbReference>
<sequence>MLPLPLALTQQAESRVKGQLSPQEPLFTVLAFSDFVAENLQQHPEWQQNLYDQPPHAQEWQHYERWLEQQRVDVETEAQIMRRLRLFRREMLVRIAWMQILNIATTEQTLQQLSHLAEKLITTAREWCWQQYCSEMGTPCNAEGQVQPLLILGMGKLGGGELNFSSDIDLIFAWPENGSTRGGRREWDNAQFFLRMGQRIIKLLDQPTIDGFVYRVDMRLRPFGESGPLVMSFAALEDYYQEQGREWERYAMVKARLMGEDQPPFTEELQQLLRPFIYRRYIDFSAIQSLRTMKGKIHREVRRRGLKNNIKLGAGGIRECEFIVQVFQLIRGGRERCLQSRSLLTALQAIDTLSLLPSEQVGLLHEGYLFLRRVENLLQSIADQQTQTLPDDDLNRQRLAWAMGFEQWSTFHTHLEQLMMSIHTLFVALIGDEEQSASEEQVENHYQHLWLEIPDLDELQLLTPQLAVDQQQQFLSALQNFHHDIGRRTVGPRGRQALDQLMPMILAEVCPRNDAAATFSRLLQVLLSVASRSTYLELLIQYPGALKHLVRLCAASPMVATQLARHPLLLDELLDPQTLYQPAPNNSYREELREYLLRIPQEDEEQQVEALRQFKLTQQLRIAAADIAGTLPVMKVSDHLTWLAEALLEVVVWQAWQLMVQRYGKPNHLTDEQGPGFAVVGYGKLGGWELGYRSDLDLVFLHDCPANTVTNGERSIEGRQFYLKMAQRIIHLFSTRTASGILYEVDARLRPSGAAGMLVTTFEAFEAYQHNEAWTWEHQALVRARTVFGHPRLQKKFAEIRHHILCQPRDIRQLTTDVAAMREKMLKHLGNKHLPLWDIKADLGGITDIEFLAQYWVLRFATDYPDLTRWSDNVRIVETLSQQGLLTEQNAKALTHAYITLRDALHHLALQGENGGVEEHHFLQERSLTQSVWQQWLASE</sequence>
<keyword evidence="10" id="KW-0436">Ligase</keyword>
<evidence type="ECO:0000256" key="6">
    <source>
        <dbReference type="ARBA" id="ARBA00023268"/>
    </source>
</evidence>
<dbReference type="InterPro" id="IPR023057">
    <property type="entry name" value="GlnE"/>
</dbReference>
<dbReference type="PANTHER" id="PTHR30621:SF0">
    <property type="entry name" value="BIFUNCTIONAL GLUTAMINE SYNTHETASE ADENYLYLTRANSFERASE_ADENYLYL-REMOVING ENZYME"/>
    <property type="match status" value="1"/>
</dbReference>
<dbReference type="EC" id="2.7.7.42" evidence="7"/>
<evidence type="ECO:0000259" key="9">
    <source>
        <dbReference type="Pfam" id="PF08335"/>
    </source>
</evidence>
<evidence type="ECO:0000256" key="5">
    <source>
        <dbReference type="ARBA" id="ARBA00022842"/>
    </source>
</evidence>
<evidence type="ECO:0000313" key="11">
    <source>
        <dbReference type="Proteomes" id="UP000786875"/>
    </source>
</evidence>
<dbReference type="NCBIfam" id="NF008292">
    <property type="entry name" value="PRK11072.1"/>
    <property type="match status" value="1"/>
</dbReference>
<feature type="domain" description="PII-uridylyltransferase/Glutamine-synthetase adenylyltransferase" evidence="9">
    <location>
        <begin position="820"/>
        <end position="911"/>
    </location>
</feature>
<feature type="domain" description="Glutamate-ammonia ligase adenylyltransferase repeated" evidence="8">
    <location>
        <begin position="547"/>
        <end position="799"/>
    </location>
</feature>
<evidence type="ECO:0000259" key="8">
    <source>
        <dbReference type="Pfam" id="PF03710"/>
    </source>
</evidence>
<feature type="domain" description="Glutamate-ammonia ligase adenylyltransferase repeated" evidence="8">
    <location>
        <begin position="26"/>
        <end position="269"/>
    </location>
</feature>
<dbReference type="Gene3D" id="1.10.4050.10">
    <property type="entry name" value="Glutamine synthase adenylyltransferase GlnE"/>
    <property type="match status" value="1"/>
</dbReference>
<keyword evidence="2 7" id="KW-0548">Nucleotidyltransferase</keyword>
<protein>
    <recommendedName>
        <fullName evidence="7">Bifunctional glutamine synthetase adenylyltransferase/adenylyl-removing enzyme</fullName>
    </recommendedName>
    <alternativeName>
        <fullName evidence="7">ATP:glutamine synthetase adenylyltransferase</fullName>
    </alternativeName>
    <alternativeName>
        <fullName evidence="7">ATase</fullName>
    </alternativeName>
    <domain>
        <recommendedName>
            <fullName evidence="7">Glutamine synthetase adenylyl-L-tyrosine phosphorylase</fullName>
            <ecNumber evidence="7">2.7.7.89</ecNumber>
        </recommendedName>
        <alternativeName>
            <fullName evidence="7">Adenylyl removase</fullName>
            <shortName evidence="7">AR</shortName>
            <shortName evidence="7">AT-N</shortName>
        </alternativeName>
    </domain>
    <domain>
        <recommendedName>
            <fullName evidence="7">Glutamine synthetase adenylyl transferase</fullName>
            <ecNumber evidence="7">2.7.7.42</ecNumber>
        </recommendedName>
        <alternativeName>
            <fullName evidence="7">Adenylyl transferase</fullName>
            <shortName evidence="7">AT</shortName>
            <shortName evidence="7">AT-C</shortName>
        </alternativeName>
    </domain>
</protein>
<evidence type="ECO:0000256" key="4">
    <source>
        <dbReference type="ARBA" id="ARBA00022840"/>
    </source>
</evidence>
<dbReference type="EC" id="2.7.7.89" evidence="7"/>
<evidence type="ECO:0000256" key="3">
    <source>
        <dbReference type="ARBA" id="ARBA00022741"/>
    </source>
</evidence>
<dbReference type="HAMAP" id="MF_00802">
    <property type="entry name" value="GlnE"/>
    <property type="match status" value="1"/>
</dbReference>
<dbReference type="SUPFAM" id="SSF81301">
    <property type="entry name" value="Nucleotidyltransferase"/>
    <property type="match status" value="2"/>
</dbReference>
<dbReference type="RefSeq" id="WP_214213036.1">
    <property type="nucleotide sequence ID" value="NZ_JABBFO010000005.1"/>
</dbReference>
<dbReference type="Gene3D" id="1.20.120.330">
    <property type="entry name" value="Nucleotidyltransferases domain 2"/>
    <property type="match status" value="2"/>
</dbReference>